<organism evidence="2 4">
    <name type="scientific">Curtobacterium luteum</name>
    <dbReference type="NCBI Taxonomy" id="33881"/>
    <lineage>
        <taxon>Bacteria</taxon>
        <taxon>Bacillati</taxon>
        <taxon>Actinomycetota</taxon>
        <taxon>Actinomycetes</taxon>
        <taxon>Micrococcales</taxon>
        <taxon>Microbacteriaceae</taxon>
        <taxon>Curtobacterium</taxon>
    </lineage>
</organism>
<evidence type="ECO:0000256" key="1">
    <source>
        <dbReference type="SAM" id="MobiDB-lite"/>
    </source>
</evidence>
<comment type="caution">
    <text evidence="2">The sequence shown here is derived from an EMBL/GenBank/DDBJ whole genome shotgun (WGS) entry which is preliminary data.</text>
</comment>
<dbReference type="Proteomes" id="UP000648535">
    <property type="component" value="Unassembled WGS sequence"/>
</dbReference>
<feature type="region of interest" description="Disordered" evidence="1">
    <location>
        <begin position="1"/>
        <end position="22"/>
    </location>
</feature>
<dbReference type="RefSeq" id="WP_022903073.1">
    <property type="nucleotide sequence ID" value="NZ_BMOI01000005.1"/>
</dbReference>
<dbReference type="Proteomes" id="UP000746584">
    <property type="component" value="Unassembled WGS sequence"/>
</dbReference>
<dbReference type="EMBL" id="BMOI01000005">
    <property type="protein sequence ID" value="GGK97451.1"/>
    <property type="molecule type" value="Genomic_DNA"/>
</dbReference>
<evidence type="ECO:0000313" key="3">
    <source>
        <dbReference type="EMBL" id="MBM7804065.1"/>
    </source>
</evidence>
<name>A0A8H9G7S3_9MICO</name>
<evidence type="ECO:0000313" key="5">
    <source>
        <dbReference type="Proteomes" id="UP000746584"/>
    </source>
</evidence>
<dbReference type="EMBL" id="JAFBCG010000001">
    <property type="protein sequence ID" value="MBM7804065.1"/>
    <property type="molecule type" value="Genomic_DNA"/>
</dbReference>
<sequence length="58" mass="6650">MSTPLHGRPSLEELRRDPREWHRRGMTHPAVLRAMVVARVNGHDGPVQEPTYADFFNG</sequence>
<reference evidence="2" key="2">
    <citation type="submission" date="2020-09" db="EMBL/GenBank/DDBJ databases">
        <authorList>
            <person name="Sun Q."/>
            <person name="Ohkuma M."/>
        </authorList>
    </citation>
    <scope>NUCLEOTIDE SEQUENCE</scope>
    <source>
        <strain evidence="2">JCM 1480</strain>
    </source>
</reference>
<feature type="compositionally biased region" description="Basic and acidic residues" evidence="1">
    <location>
        <begin position="9"/>
        <end position="20"/>
    </location>
</feature>
<reference evidence="2" key="1">
    <citation type="journal article" date="2014" name="Int. J. Syst. Evol. Microbiol.">
        <title>Complete genome sequence of Corynebacterium casei LMG S-19264T (=DSM 44701T), isolated from a smear-ripened cheese.</title>
        <authorList>
            <consortium name="US DOE Joint Genome Institute (JGI-PGF)"/>
            <person name="Walter F."/>
            <person name="Albersmeier A."/>
            <person name="Kalinowski J."/>
            <person name="Ruckert C."/>
        </authorList>
    </citation>
    <scope>NUCLEOTIDE SEQUENCE</scope>
    <source>
        <strain evidence="2">JCM 1480</strain>
    </source>
</reference>
<protein>
    <submittedName>
        <fullName evidence="2">Uncharacterized protein</fullName>
    </submittedName>
</protein>
<proteinExistence type="predicted"/>
<keyword evidence="5" id="KW-1185">Reference proteome</keyword>
<reference evidence="3 5" key="3">
    <citation type="submission" date="2021-01" db="EMBL/GenBank/DDBJ databases">
        <title>Sequencing the genomes of 1000 actinobacteria strains.</title>
        <authorList>
            <person name="Klenk H.-P."/>
        </authorList>
    </citation>
    <scope>NUCLEOTIDE SEQUENCE [LARGE SCALE GENOMIC DNA]</scope>
    <source>
        <strain evidence="3 5">DSM 20542</strain>
    </source>
</reference>
<dbReference type="AlphaFoldDB" id="A0A8H9G7S3"/>
<gene>
    <name evidence="2" type="ORF">GCM10009769_14490</name>
    <name evidence="3" type="ORF">JOE58_003316</name>
</gene>
<evidence type="ECO:0000313" key="2">
    <source>
        <dbReference type="EMBL" id="GGK97451.1"/>
    </source>
</evidence>
<evidence type="ECO:0000313" key="4">
    <source>
        <dbReference type="Proteomes" id="UP000648535"/>
    </source>
</evidence>
<accession>A0A8H9G7S3</accession>